<reference evidence="2 3" key="1">
    <citation type="submission" date="2023-05" db="EMBL/GenBank/DDBJ databases">
        <title>Novel species of genus Flectobacillus isolated from stream in China.</title>
        <authorList>
            <person name="Lu H."/>
        </authorList>
    </citation>
    <scope>NUCLEOTIDE SEQUENCE [LARGE SCALE GENOMIC DNA]</scope>
    <source>
        <strain evidence="2 3">KCTC 42575</strain>
    </source>
</reference>
<keyword evidence="1" id="KW-0812">Transmembrane</keyword>
<dbReference type="EMBL" id="JASHIF010000027">
    <property type="protein sequence ID" value="MDI9862336.1"/>
    <property type="molecule type" value="Genomic_DNA"/>
</dbReference>
<proteinExistence type="predicted"/>
<evidence type="ECO:0000256" key="1">
    <source>
        <dbReference type="SAM" id="Phobius"/>
    </source>
</evidence>
<dbReference type="Proteomes" id="UP001236507">
    <property type="component" value="Unassembled WGS sequence"/>
</dbReference>
<keyword evidence="1" id="KW-0472">Membrane</keyword>
<comment type="caution">
    <text evidence="2">The sequence shown here is derived from an EMBL/GenBank/DDBJ whole genome shotgun (WGS) entry which is preliminary data.</text>
</comment>
<keyword evidence="3" id="KW-1185">Reference proteome</keyword>
<feature type="transmembrane region" description="Helical" evidence="1">
    <location>
        <begin position="33"/>
        <end position="50"/>
    </location>
</feature>
<evidence type="ECO:0008006" key="4">
    <source>
        <dbReference type="Google" id="ProtNLM"/>
    </source>
</evidence>
<evidence type="ECO:0000313" key="2">
    <source>
        <dbReference type="EMBL" id="MDI9862336.1"/>
    </source>
</evidence>
<evidence type="ECO:0000313" key="3">
    <source>
        <dbReference type="Proteomes" id="UP001236507"/>
    </source>
</evidence>
<name>A0ABT6YFG4_9BACT</name>
<feature type="transmembrane region" description="Helical" evidence="1">
    <location>
        <begin position="7"/>
        <end position="27"/>
    </location>
</feature>
<protein>
    <recommendedName>
        <fullName evidence="4">DUF3278 domain-containing protein</fullName>
    </recommendedName>
</protein>
<keyword evidence="1" id="KW-1133">Transmembrane helix</keyword>
<sequence>MDKRKYLLFQGWAYALVVVVLTVIFALQKTDESGVIFGIAFLSFLAYKSYSCFKELKNTREEDRVYAPSTDSTIAEKISFYKRMLLIGVPAFLITSIWTYLDLKSLESGTVDSLLLWEPVSLLYNLGGFWLAVLATPLLGVFIVILCLRKIKELNNTEQ</sequence>
<accession>A0ABT6YFG4</accession>
<feature type="transmembrane region" description="Helical" evidence="1">
    <location>
        <begin position="84"/>
        <end position="101"/>
    </location>
</feature>
<gene>
    <name evidence="2" type="ORF">QM524_24145</name>
</gene>
<organism evidence="2 3">
    <name type="scientific">Flectobacillus roseus</name>
    <dbReference type="NCBI Taxonomy" id="502259"/>
    <lineage>
        <taxon>Bacteria</taxon>
        <taxon>Pseudomonadati</taxon>
        <taxon>Bacteroidota</taxon>
        <taxon>Cytophagia</taxon>
        <taxon>Cytophagales</taxon>
        <taxon>Flectobacillaceae</taxon>
        <taxon>Flectobacillus</taxon>
    </lineage>
</organism>
<dbReference type="RefSeq" id="WP_283346604.1">
    <property type="nucleotide sequence ID" value="NZ_JASHIF010000027.1"/>
</dbReference>
<feature type="transmembrane region" description="Helical" evidence="1">
    <location>
        <begin position="121"/>
        <end position="148"/>
    </location>
</feature>